<sequence>MSMIHTYIYLIHDRPHSVFHIPSLWRTITSRRIQLPLLLSLCAFGSRLSAESAVRDLAPELTRCAKQAVQSQLETVDLETIQACILIANICAVELEPSLETLYFGIATRMAQILGLHRTYSQQGTILQETQCRVWWTLVLADNWCSAGLGVPRQLDGQGGDVPMPVDEYVFQLASSDLLHHPPQADTRQRLLAHMIHLVRILGPVHELNYKLAQGDLAEIAAAEPVYALSDRLDEWHTSLPSYMRLEDANLDRYRAEGLGGPFVALHLGHHHYCTLLYFRYLDATNGPTSASEAYARRCKLHAAAFSELLRKSGSKAGCEAVYATVGHMTVVSSAVHLHTLLLGEASGVAQARADLTSNFAALIELKKYWPCLEHLVGRLLIFQKSCLATGGTNTHKVDKWMTRFLIEHSRPVEERVDFPQPQLRDPEDVSPKPIDTLYAREHFANQALASLWQA</sequence>
<dbReference type="PANTHER" id="PTHR47338">
    <property type="entry name" value="ZN(II)2CYS6 TRANSCRIPTION FACTOR (EUROFUNG)-RELATED"/>
    <property type="match status" value="1"/>
</dbReference>
<keyword evidence="4" id="KW-0804">Transcription</keyword>
<evidence type="ECO:0000313" key="7">
    <source>
        <dbReference type="EMBL" id="UJO21958.1"/>
    </source>
</evidence>
<dbReference type="SMART" id="SM00906">
    <property type="entry name" value="Fungal_trans"/>
    <property type="match status" value="1"/>
</dbReference>
<feature type="domain" description="Xylanolytic transcriptional activator regulatory" evidence="6">
    <location>
        <begin position="100"/>
        <end position="171"/>
    </location>
</feature>
<keyword evidence="3" id="KW-0805">Transcription regulation</keyword>
<proteinExistence type="predicted"/>
<gene>
    <name evidence="7" type="ORF">CLAFUR5_08990</name>
</gene>
<dbReference type="PANTHER" id="PTHR47338:SF16">
    <property type="entry name" value="TRANSCRIPTION FACTOR, PUTATIVE (AFU_ORTHOLOGUE AFUA_2G09360)-RELATED"/>
    <property type="match status" value="1"/>
</dbReference>
<keyword evidence="2" id="KW-0479">Metal-binding</keyword>
<dbReference type="KEGG" id="ffu:CLAFUR5_08990"/>
<dbReference type="InterPro" id="IPR007219">
    <property type="entry name" value="XnlR_reg_dom"/>
</dbReference>
<dbReference type="GO" id="GO:0003677">
    <property type="term" value="F:DNA binding"/>
    <property type="evidence" value="ECO:0007669"/>
    <property type="project" value="InterPro"/>
</dbReference>
<keyword evidence="5" id="KW-0539">Nucleus</keyword>
<reference evidence="7" key="1">
    <citation type="submission" date="2021-12" db="EMBL/GenBank/DDBJ databases">
        <authorList>
            <person name="Zaccaron A."/>
            <person name="Stergiopoulos I."/>
        </authorList>
    </citation>
    <scope>NUCLEOTIDE SEQUENCE</scope>
    <source>
        <strain evidence="7">Race5_Kim</strain>
    </source>
</reference>
<comment type="subcellular location">
    <subcellularLocation>
        <location evidence="1">Nucleus</location>
    </subcellularLocation>
</comment>
<evidence type="ECO:0000256" key="2">
    <source>
        <dbReference type="ARBA" id="ARBA00022723"/>
    </source>
</evidence>
<dbReference type="GO" id="GO:0008270">
    <property type="term" value="F:zinc ion binding"/>
    <property type="evidence" value="ECO:0007669"/>
    <property type="project" value="InterPro"/>
</dbReference>
<evidence type="ECO:0000313" key="8">
    <source>
        <dbReference type="Proteomes" id="UP000756132"/>
    </source>
</evidence>
<evidence type="ECO:0000256" key="1">
    <source>
        <dbReference type="ARBA" id="ARBA00004123"/>
    </source>
</evidence>
<dbReference type="OrthoDB" id="1924787at2759"/>
<dbReference type="GO" id="GO:0005634">
    <property type="term" value="C:nucleus"/>
    <property type="evidence" value="ECO:0007669"/>
    <property type="project" value="UniProtKB-SubCell"/>
</dbReference>
<dbReference type="GO" id="GO:0006351">
    <property type="term" value="P:DNA-templated transcription"/>
    <property type="evidence" value="ECO:0007669"/>
    <property type="project" value="InterPro"/>
</dbReference>
<keyword evidence="8" id="KW-1185">Reference proteome</keyword>
<dbReference type="Pfam" id="PF04082">
    <property type="entry name" value="Fungal_trans"/>
    <property type="match status" value="1"/>
</dbReference>
<dbReference type="GeneID" id="71988868"/>
<dbReference type="CDD" id="cd12148">
    <property type="entry name" value="fungal_TF_MHR"/>
    <property type="match status" value="1"/>
</dbReference>
<dbReference type="RefSeq" id="XP_047766324.1">
    <property type="nucleotide sequence ID" value="XM_047908138.1"/>
</dbReference>
<dbReference type="InterPro" id="IPR050815">
    <property type="entry name" value="TF_fung"/>
</dbReference>
<evidence type="ECO:0000256" key="4">
    <source>
        <dbReference type="ARBA" id="ARBA00023163"/>
    </source>
</evidence>
<dbReference type="AlphaFoldDB" id="A0A9Q8PGB5"/>
<evidence type="ECO:0000256" key="5">
    <source>
        <dbReference type="ARBA" id="ARBA00023242"/>
    </source>
</evidence>
<evidence type="ECO:0000256" key="3">
    <source>
        <dbReference type="ARBA" id="ARBA00023015"/>
    </source>
</evidence>
<dbReference type="EMBL" id="CP090171">
    <property type="protein sequence ID" value="UJO21958.1"/>
    <property type="molecule type" value="Genomic_DNA"/>
</dbReference>
<name>A0A9Q8PGB5_PASFU</name>
<dbReference type="GO" id="GO:0000981">
    <property type="term" value="F:DNA-binding transcription factor activity, RNA polymerase II-specific"/>
    <property type="evidence" value="ECO:0007669"/>
    <property type="project" value="InterPro"/>
</dbReference>
<reference evidence="7" key="2">
    <citation type="journal article" date="2022" name="Microb. Genom.">
        <title>A chromosome-scale genome assembly of the tomato pathogen Cladosporium fulvum reveals a compartmentalized genome architecture and the presence of a dispensable chromosome.</title>
        <authorList>
            <person name="Zaccaron A.Z."/>
            <person name="Chen L.H."/>
            <person name="Samaras A."/>
            <person name="Stergiopoulos I."/>
        </authorList>
    </citation>
    <scope>NUCLEOTIDE SEQUENCE</scope>
    <source>
        <strain evidence="7">Race5_Kim</strain>
    </source>
</reference>
<evidence type="ECO:0000259" key="6">
    <source>
        <dbReference type="SMART" id="SM00906"/>
    </source>
</evidence>
<dbReference type="Proteomes" id="UP000756132">
    <property type="component" value="Chromosome 9"/>
</dbReference>
<accession>A0A9Q8PGB5</accession>
<organism evidence="7 8">
    <name type="scientific">Passalora fulva</name>
    <name type="common">Tomato leaf mold</name>
    <name type="synonym">Cladosporium fulvum</name>
    <dbReference type="NCBI Taxonomy" id="5499"/>
    <lineage>
        <taxon>Eukaryota</taxon>
        <taxon>Fungi</taxon>
        <taxon>Dikarya</taxon>
        <taxon>Ascomycota</taxon>
        <taxon>Pezizomycotina</taxon>
        <taxon>Dothideomycetes</taxon>
        <taxon>Dothideomycetidae</taxon>
        <taxon>Mycosphaerellales</taxon>
        <taxon>Mycosphaerellaceae</taxon>
        <taxon>Fulvia</taxon>
    </lineage>
</organism>
<protein>
    <recommendedName>
        <fullName evidence="6">Xylanolytic transcriptional activator regulatory domain-containing protein</fullName>
    </recommendedName>
</protein>